<dbReference type="SUPFAM" id="SSF53474">
    <property type="entry name" value="alpha/beta-Hydrolases"/>
    <property type="match status" value="1"/>
</dbReference>
<keyword evidence="4" id="KW-1185">Reference proteome</keyword>
<dbReference type="InterPro" id="IPR029058">
    <property type="entry name" value="AB_hydrolase_fold"/>
</dbReference>
<dbReference type="PRINTS" id="PR00412">
    <property type="entry name" value="EPOXHYDRLASE"/>
</dbReference>
<dbReference type="InterPro" id="IPR000073">
    <property type="entry name" value="AB_hydrolase_1"/>
</dbReference>
<sequence>MTDKLSPRWIRANGLEFAYLEAGEGPLVLCFHGFPDTAWSFEPVVKSLAQAGFRAAAVFMRGYAPTALPADGDYRITTLGRDVIALIDHFGVDKAHVVGHDWGAAAAYTAAALRPDRIHRIATAAVPHLRRFLLRPALRQLKRSRYMGFFQLPLIPERRIRAQDFAWLRALIHEWSPDWNFTDAEFEPLRALFSEPERLRAALGYYRAMPRGLLMGESWQTLMKPIAVPTRVIVGENDGCIGREMFLGQDHLFSAGYERIEMAGCGHFMHCEQPQAFADLLIEFFKRG</sequence>
<dbReference type="Proteomes" id="UP000238220">
    <property type="component" value="Unassembled WGS sequence"/>
</dbReference>
<feature type="domain" description="AB hydrolase-1" evidence="2">
    <location>
        <begin position="26"/>
        <end position="270"/>
    </location>
</feature>
<dbReference type="RefSeq" id="WP_104228701.1">
    <property type="nucleotide sequence ID" value="NZ_PSNW01000001.1"/>
</dbReference>
<dbReference type="PANTHER" id="PTHR43329">
    <property type="entry name" value="EPOXIDE HYDROLASE"/>
    <property type="match status" value="1"/>
</dbReference>
<organism evidence="3 4">
    <name type="scientific">Solimonas fluminis</name>
    <dbReference type="NCBI Taxonomy" id="2086571"/>
    <lineage>
        <taxon>Bacteria</taxon>
        <taxon>Pseudomonadati</taxon>
        <taxon>Pseudomonadota</taxon>
        <taxon>Gammaproteobacteria</taxon>
        <taxon>Nevskiales</taxon>
        <taxon>Nevskiaceae</taxon>
        <taxon>Solimonas</taxon>
    </lineage>
</organism>
<comment type="caution">
    <text evidence="3">The sequence shown here is derived from an EMBL/GenBank/DDBJ whole genome shotgun (WGS) entry which is preliminary data.</text>
</comment>
<dbReference type="Pfam" id="PF00561">
    <property type="entry name" value="Abhydrolase_1"/>
    <property type="match status" value="1"/>
</dbReference>
<reference evidence="3 4" key="1">
    <citation type="submission" date="2018-02" db="EMBL/GenBank/DDBJ databases">
        <title>Genome sequencing of Solimonas sp. HR-BB.</title>
        <authorList>
            <person name="Lee Y."/>
            <person name="Jeon C.O."/>
        </authorList>
    </citation>
    <scope>NUCLEOTIDE SEQUENCE [LARGE SCALE GENOMIC DNA]</scope>
    <source>
        <strain evidence="3 4">HR-BB</strain>
    </source>
</reference>
<evidence type="ECO:0000259" key="2">
    <source>
        <dbReference type="Pfam" id="PF00561"/>
    </source>
</evidence>
<gene>
    <name evidence="3" type="ORF">C3942_02250</name>
</gene>
<dbReference type="InterPro" id="IPR000639">
    <property type="entry name" value="Epox_hydrolase-like"/>
</dbReference>
<evidence type="ECO:0000313" key="3">
    <source>
        <dbReference type="EMBL" id="PPE75735.1"/>
    </source>
</evidence>
<evidence type="ECO:0000256" key="1">
    <source>
        <dbReference type="ARBA" id="ARBA00022801"/>
    </source>
</evidence>
<dbReference type="OrthoDB" id="9780765at2"/>
<proteinExistence type="predicted"/>
<dbReference type="AlphaFoldDB" id="A0A2S5TL66"/>
<dbReference type="EMBL" id="PSNW01000001">
    <property type="protein sequence ID" value="PPE75735.1"/>
    <property type="molecule type" value="Genomic_DNA"/>
</dbReference>
<dbReference type="Gene3D" id="3.40.50.1820">
    <property type="entry name" value="alpha/beta hydrolase"/>
    <property type="match status" value="1"/>
</dbReference>
<evidence type="ECO:0000313" key="4">
    <source>
        <dbReference type="Proteomes" id="UP000238220"/>
    </source>
</evidence>
<accession>A0A2S5TL66</accession>
<protein>
    <submittedName>
        <fullName evidence="3">Alpha/beta hydrolase</fullName>
    </submittedName>
</protein>
<name>A0A2S5TL66_9GAMM</name>
<keyword evidence="1 3" id="KW-0378">Hydrolase</keyword>
<dbReference type="GO" id="GO:0016787">
    <property type="term" value="F:hydrolase activity"/>
    <property type="evidence" value="ECO:0007669"/>
    <property type="project" value="UniProtKB-KW"/>
</dbReference>